<feature type="region of interest" description="Disordered" evidence="1">
    <location>
        <begin position="94"/>
        <end position="140"/>
    </location>
</feature>
<name>A0AAD6BCZ1_9TELE</name>
<gene>
    <name evidence="2" type="ORF">JOQ06_027480</name>
</gene>
<dbReference type="EMBL" id="JAPTMU010000007">
    <property type="protein sequence ID" value="KAJ4941193.1"/>
    <property type="molecule type" value="Genomic_DNA"/>
</dbReference>
<feature type="compositionally biased region" description="Basic and acidic residues" evidence="1">
    <location>
        <begin position="121"/>
        <end position="140"/>
    </location>
</feature>
<organism evidence="2 3">
    <name type="scientific">Pogonophryne albipinna</name>
    <dbReference type="NCBI Taxonomy" id="1090488"/>
    <lineage>
        <taxon>Eukaryota</taxon>
        <taxon>Metazoa</taxon>
        <taxon>Chordata</taxon>
        <taxon>Craniata</taxon>
        <taxon>Vertebrata</taxon>
        <taxon>Euteleostomi</taxon>
        <taxon>Actinopterygii</taxon>
        <taxon>Neopterygii</taxon>
        <taxon>Teleostei</taxon>
        <taxon>Neoteleostei</taxon>
        <taxon>Acanthomorphata</taxon>
        <taxon>Eupercaria</taxon>
        <taxon>Perciformes</taxon>
        <taxon>Notothenioidei</taxon>
        <taxon>Pogonophryne</taxon>
    </lineage>
</organism>
<feature type="region of interest" description="Disordered" evidence="1">
    <location>
        <begin position="37"/>
        <end position="58"/>
    </location>
</feature>
<dbReference type="Proteomes" id="UP001219934">
    <property type="component" value="Unassembled WGS sequence"/>
</dbReference>
<evidence type="ECO:0000256" key="1">
    <source>
        <dbReference type="SAM" id="MobiDB-lite"/>
    </source>
</evidence>
<comment type="caution">
    <text evidence="2">The sequence shown here is derived from an EMBL/GenBank/DDBJ whole genome shotgun (WGS) entry which is preliminary data.</text>
</comment>
<dbReference type="AlphaFoldDB" id="A0AAD6BCZ1"/>
<keyword evidence="3" id="KW-1185">Reference proteome</keyword>
<evidence type="ECO:0000313" key="3">
    <source>
        <dbReference type="Proteomes" id="UP001219934"/>
    </source>
</evidence>
<evidence type="ECO:0000313" key="2">
    <source>
        <dbReference type="EMBL" id="KAJ4941193.1"/>
    </source>
</evidence>
<reference evidence="2" key="1">
    <citation type="submission" date="2022-11" db="EMBL/GenBank/DDBJ databases">
        <title>Chromosome-level genome of Pogonophryne albipinna.</title>
        <authorList>
            <person name="Jo E."/>
        </authorList>
    </citation>
    <scope>NUCLEOTIDE SEQUENCE</scope>
    <source>
        <strain evidence="2">SGF0006</strain>
        <tissue evidence="2">Muscle</tissue>
    </source>
</reference>
<feature type="region of interest" description="Disordered" evidence="1">
    <location>
        <begin position="363"/>
        <end position="392"/>
    </location>
</feature>
<protein>
    <submittedName>
        <fullName evidence="2">Uncharacterized protein</fullName>
    </submittedName>
</protein>
<feature type="non-terminal residue" evidence="2">
    <location>
        <position position="1"/>
    </location>
</feature>
<sequence length="398" mass="44164">QQLQAPLSEGDNEYHTEVLQQAGAQTGALLSSSLLYSNPWDLGEGEEEQGEPRAGGGQLSQLRASLAEGSLTNFKSLLMSAHRRCKETLQEKRLNAQRRNAAASVAEPTRRFSGSTEPDPEPNRRRGDRQQEVEYEGRDNSRRREAVLSYRLHLHIYMCSLPTGRALFEHRPITSQHVPAPCKLINIPPVFGPLHHPLGDQPSPGPSYEWLHLDQSADLCLQNKPRWCVCSKPGALSAGFPAADTLEKNVSLRLFPHFIFLAPLLFGAPAVGRKERCLLLSRGETTNLAIVEEWRPLVAKHLSTETLCHTLHPRTPLQSAVEQWAKHRGTETNRLIISCCWQEPQRGWVDGCKEASSLCKASRFSPSPTPEGTKEAPVPPLGARGPLTPINPPFHFLP</sequence>
<accession>A0AAD6BCZ1</accession>
<feature type="non-terminal residue" evidence="2">
    <location>
        <position position="398"/>
    </location>
</feature>
<proteinExistence type="predicted"/>